<reference evidence="1 2" key="1">
    <citation type="journal article" date="2012" name="J. Bacteriol.">
        <title>Genome Sequence of "Candidatus Mycoplasma haemolamae" Strain Purdue, a Red Blood Cell Pathogen of Alpacas (Vicugna pacos) and Llamas (Lama glama).</title>
        <authorList>
            <person name="Guimaraes A.M."/>
            <person name="Toth B."/>
            <person name="Santos A.P."/>
            <person name="do Nascimento N.C."/>
            <person name="Kritchevsky J.E."/>
            <person name="Messick J.B."/>
        </authorList>
    </citation>
    <scope>NUCLEOTIDE SEQUENCE [LARGE SCALE GENOMIC DNA]</scope>
    <source>
        <strain evidence="1 2">Purdue</strain>
    </source>
</reference>
<evidence type="ECO:0000313" key="2">
    <source>
        <dbReference type="Proteomes" id="UP000006502"/>
    </source>
</evidence>
<gene>
    <name evidence="1" type="ordered locus">MHLP_02485</name>
</gene>
<organism evidence="1 2">
    <name type="scientific">Mycoplasma haematolamae (strain Purdue)</name>
    <dbReference type="NCBI Taxonomy" id="1212765"/>
    <lineage>
        <taxon>Bacteria</taxon>
        <taxon>Bacillati</taxon>
        <taxon>Mycoplasmatota</taxon>
        <taxon>Mollicutes</taxon>
        <taxon>Mycoplasmataceae</taxon>
        <taxon>Mycoplasma</taxon>
    </lineage>
</organism>
<keyword evidence="2" id="KW-1185">Reference proteome</keyword>
<name>I7C6E6_MYCHA</name>
<evidence type="ECO:0000313" key="1">
    <source>
        <dbReference type="EMBL" id="AFO52077.1"/>
    </source>
</evidence>
<sequence>MYLGKEAETFIKYIFSKKIPEAREILVATESIQKFFGAVLDRLLELSFYHTIKDADILSFFDEETAKDLLSLKPNLEAVIDFLALALTKNPDRNTSVFGDYILVNLSSLVSKKD</sequence>
<dbReference type="KEGG" id="mhl:MHLP_02485"/>
<dbReference type="AlphaFoldDB" id="I7C6E6"/>
<dbReference type="EMBL" id="CP003731">
    <property type="protein sequence ID" value="AFO52077.1"/>
    <property type="molecule type" value="Genomic_DNA"/>
</dbReference>
<protein>
    <submittedName>
        <fullName evidence="1">DNA polymerase III subunits gamma and tau</fullName>
    </submittedName>
</protein>
<accession>I7C6E6</accession>
<dbReference type="Proteomes" id="UP000006502">
    <property type="component" value="Chromosome"/>
</dbReference>
<reference evidence="2" key="2">
    <citation type="submission" date="2012-07" db="EMBL/GenBank/DDBJ databases">
        <title>Complete genome sequence of 'Candidatus Mycoplasma haemolamae'.</title>
        <authorList>
            <person name="Guimaraes A.M.S."/>
            <person name="Toth B."/>
            <person name="Santos A.P."/>
            <person name="Nascimento N.C."/>
            <person name="Sojka J.E."/>
            <person name="Messick J.B."/>
        </authorList>
    </citation>
    <scope>NUCLEOTIDE SEQUENCE [LARGE SCALE GENOMIC DNA]</scope>
    <source>
        <strain evidence="2">Purdue</strain>
    </source>
</reference>
<dbReference type="PATRIC" id="fig|1212765.3.peg.561"/>
<dbReference type="OrthoDB" id="9810148at2"/>
<dbReference type="HOGENOM" id="CLU_2118338_0_0_14"/>
<dbReference type="STRING" id="1212765.MHLP_02485"/>
<proteinExistence type="predicted"/>